<evidence type="ECO:0000256" key="1">
    <source>
        <dbReference type="SAM" id="MobiDB-lite"/>
    </source>
</evidence>
<dbReference type="WBParaSite" id="SBAD_0001077801-mRNA-1">
    <property type="protein sequence ID" value="SBAD_0001077801-mRNA-1"/>
    <property type="gene ID" value="SBAD_0001077801"/>
</dbReference>
<dbReference type="GO" id="GO:0031340">
    <property type="term" value="P:positive regulation of vesicle fusion"/>
    <property type="evidence" value="ECO:0007669"/>
    <property type="project" value="TreeGrafter"/>
</dbReference>
<dbReference type="Proteomes" id="UP000270296">
    <property type="component" value="Unassembled WGS sequence"/>
</dbReference>
<dbReference type="GO" id="GO:0065002">
    <property type="term" value="P:intracellular protein transmembrane transport"/>
    <property type="evidence" value="ECO:0007669"/>
    <property type="project" value="TreeGrafter"/>
</dbReference>
<evidence type="ECO:0000313" key="4">
    <source>
        <dbReference type="Proteomes" id="UP000270296"/>
    </source>
</evidence>
<proteinExistence type="predicted"/>
<evidence type="ECO:0000313" key="3">
    <source>
        <dbReference type="EMBL" id="VDP31612.1"/>
    </source>
</evidence>
<dbReference type="EMBL" id="UZAM01014034">
    <property type="protein sequence ID" value="VDP31612.1"/>
    <property type="molecule type" value="Genomic_DNA"/>
</dbReference>
<dbReference type="GO" id="GO:0005509">
    <property type="term" value="F:calcium ion binding"/>
    <property type="evidence" value="ECO:0007669"/>
    <property type="project" value="TreeGrafter"/>
</dbReference>
<gene>
    <name evidence="3" type="ORF">SBAD_LOCUS10412</name>
</gene>
<feature type="region of interest" description="Disordered" evidence="1">
    <location>
        <begin position="1"/>
        <end position="22"/>
    </location>
</feature>
<dbReference type="Pfam" id="PF23128">
    <property type="entry name" value="YbjQ_4"/>
    <property type="match status" value="1"/>
</dbReference>
<dbReference type="GO" id="GO:0005544">
    <property type="term" value="F:calcium-dependent phospholipid binding"/>
    <property type="evidence" value="ECO:0007669"/>
    <property type="project" value="InterPro"/>
</dbReference>
<dbReference type="OrthoDB" id="419768at2759"/>
<dbReference type="GO" id="GO:0010828">
    <property type="term" value="P:positive regulation of D-glucose transmembrane transport"/>
    <property type="evidence" value="ECO:0007669"/>
    <property type="project" value="TreeGrafter"/>
</dbReference>
<dbReference type="GO" id="GO:0072659">
    <property type="term" value="P:protein localization to plasma membrane"/>
    <property type="evidence" value="ECO:0007669"/>
    <property type="project" value="TreeGrafter"/>
</dbReference>
<keyword evidence="4" id="KW-1185">Reference proteome</keyword>
<dbReference type="PANTHER" id="PTHR37412:SF2">
    <property type="entry name" value="C2 DOMAIN-CONTAINING PROTEIN 5"/>
    <property type="match status" value="1"/>
</dbReference>
<dbReference type="GO" id="GO:0005886">
    <property type="term" value="C:plasma membrane"/>
    <property type="evidence" value="ECO:0007669"/>
    <property type="project" value="TreeGrafter"/>
</dbReference>
<protein>
    <recommendedName>
        <fullName evidence="2">C2CD5 C-terminal domain-containing protein</fullName>
    </recommendedName>
</protein>
<dbReference type="GO" id="GO:0090314">
    <property type="term" value="P:positive regulation of protein targeting to membrane"/>
    <property type="evidence" value="ECO:0007669"/>
    <property type="project" value="TreeGrafter"/>
</dbReference>
<dbReference type="PANTHER" id="PTHR37412">
    <property type="entry name" value="C2 DOMAIN-CONTAINING PROTEIN 5"/>
    <property type="match status" value="1"/>
</dbReference>
<name>A0A183J3G4_9BILA</name>
<reference evidence="5" key="1">
    <citation type="submission" date="2016-06" db="UniProtKB">
        <authorList>
            <consortium name="WormBaseParasite"/>
        </authorList>
    </citation>
    <scope>IDENTIFICATION</scope>
</reference>
<reference evidence="3 4" key="2">
    <citation type="submission" date="2018-11" db="EMBL/GenBank/DDBJ databases">
        <authorList>
            <consortium name="Pathogen Informatics"/>
        </authorList>
    </citation>
    <scope>NUCLEOTIDE SEQUENCE [LARGE SCALE GENOMIC DNA]</scope>
</reference>
<dbReference type="InterPro" id="IPR057815">
    <property type="entry name" value="C2CD5_C"/>
</dbReference>
<sequence>MSDSHLEGPHVAVPESGSSKMVDRLNSPSLSHLFAREIFLTPLVTPLFTDVKAYLGYFNFFFIRETTGYREIGGLEAFVHSSVTEIFHIVQAHVAASGGHGILGFKVSINDLSCNPGRNQAQFLLGVSGDIVTTV</sequence>
<accession>A0A183J3G4</accession>
<evidence type="ECO:0000259" key="2">
    <source>
        <dbReference type="Pfam" id="PF23128"/>
    </source>
</evidence>
<feature type="domain" description="C2CD5 C-terminal" evidence="2">
    <location>
        <begin position="49"/>
        <end position="133"/>
    </location>
</feature>
<dbReference type="InterPro" id="IPR038983">
    <property type="entry name" value="C2CD5"/>
</dbReference>
<evidence type="ECO:0000313" key="5">
    <source>
        <dbReference type="WBParaSite" id="SBAD_0001077801-mRNA-1"/>
    </source>
</evidence>
<organism evidence="5">
    <name type="scientific">Soboliphyme baturini</name>
    <dbReference type="NCBI Taxonomy" id="241478"/>
    <lineage>
        <taxon>Eukaryota</taxon>
        <taxon>Metazoa</taxon>
        <taxon>Ecdysozoa</taxon>
        <taxon>Nematoda</taxon>
        <taxon>Enoplea</taxon>
        <taxon>Dorylaimia</taxon>
        <taxon>Dioctophymatida</taxon>
        <taxon>Dioctophymatoidea</taxon>
        <taxon>Soboliphymatidae</taxon>
        <taxon>Soboliphyme</taxon>
    </lineage>
</organism>
<dbReference type="AlphaFoldDB" id="A0A183J3G4"/>